<reference evidence="2 3" key="1">
    <citation type="submission" date="2018-11" db="EMBL/GenBank/DDBJ databases">
        <title>Neisseria weixii sp. nov. isolated from the rectal contents of plateau pika (Ochotona cruzoniae).</title>
        <authorList>
            <person name="Zhang G."/>
        </authorList>
    </citation>
    <scope>NUCLEOTIDE SEQUENCE [LARGE SCALE GENOMIC DNA]</scope>
    <source>
        <strain evidence="2 3">10009</strain>
    </source>
</reference>
<dbReference type="AlphaFoldDB" id="A0A3N4MLR4"/>
<evidence type="ECO:0000256" key="1">
    <source>
        <dbReference type="SAM" id="Phobius"/>
    </source>
</evidence>
<gene>
    <name evidence="2" type="ORF">EGK74_11490</name>
</gene>
<dbReference type="EMBL" id="RPFL01000042">
    <property type="protein sequence ID" value="RPD84005.1"/>
    <property type="molecule type" value="Genomic_DNA"/>
</dbReference>
<accession>A0A3N4MLR4</accession>
<evidence type="ECO:0000313" key="2">
    <source>
        <dbReference type="EMBL" id="RPD84005.1"/>
    </source>
</evidence>
<comment type="caution">
    <text evidence="2">The sequence shown here is derived from an EMBL/GenBank/DDBJ whole genome shotgun (WGS) entry which is preliminary data.</text>
</comment>
<name>A0A3N4MLR4_9NEIS</name>
<sequence>MKKFWENYKKNLRLLMRLSRRYWKIFAIICFASSFIVTVINFVLSFYIIDAKYFLGDDRFFSDGIKAILVVMLMHFMFWEYIKYKHRKKNPLSD</sequence>
<evidence type="ECO:0000313" key="3">
    <source>
        <dbReference type="Proteomes" id="UP000272412"/>
    </source>
</evidence>
<keyword evidence="1" id="KW-0812">Transmembrane</keyword>
<proteinExistence type="predicted"/>
<dbReference type="OrthoDB" id="8608253at2"/>
<keyword evidence="1" id="KW-1133">Transmembrane helix</keyword>
<protein>
    <submittedName>
        <fullName evidence="2">Uncharacterized protein</fullName>
    </submittedName>
</protein>
<keyword evidence="3" id="KW-1185">Reference proteome</keyword>
<organism evidence="2 3">
    <name type="scientific">Neisseria weixii</name>
    <dbReference type="NCBI Taxonomy" id="1853276"/>
    <lineage>
        <taxon>Bacteria</taxon>
        <taxon>Pseudomonadati</taxon>
        <taxon>Pseudomonadota</taxon>
        <taxon>Betaproteobacteria</taxon>
        <taxon>Neisseriales</taxon>
        <taxon>Neisseriaceae</taxon>
        <taxon>Neisseria</taxon>
    </lineage>
</organism>
<keyword evidence="1" id="KW-0472">Membrane</keyword>
<dbReference type="RefSeq" id="WP_123804874.1">
    <property type="nucleotide sequence ID" value="NZ_JBHSPY010000038.1"/>
</dbReference>
<feature type="transmembrane region" description="Helical" evidence="1">
    <location>
        <begin position="64"/>
        <end position="82"/>
    </location>
</feature>
<dbReference type="Proteomes" id="UP000272412">
    <property type="component" value="Unassembled WGS sequence"/>
</dbReference>
<feature type="transmembrane region" description="Helical" evidence="1">
    <location>
        <begin position="21"/>
        <end position="49"/>
    </location>
</feature>